<evidence type="ECO:0000313" key="1">
    <source>
        <dbReference type="EMBL" id="MDG5486037.1"/>
    </source>
</evidence>
<name>A0ABT6GX31_MYCGU</name>
<comment type="caution">
    <text evidence="1">The sequence shown here is derived from an EMBL/GenBank/DDBJ whole genome shotgun (WGS) entry which is preliminary data.</text>
</comment>
<dbReference type="EMBL" id="JAKZMO010000028">
    <property type="protein sequence ID" value="MDG5486037.1"/>
    <property type="molecule type" value="Genomic_DNA"/>
</dbReference>
<sequence length="324" mass="36933">MSPPLNVMSAALRLVYPPISNQEAEWVKSDKAAESVLRQSDFYLMATRHEVRFHGCRVEDSGNVHIFIDGGEGLYDEVILEPFVIAKSFEGFDPEELVVDLGPKIIKFYVEGEVDIDENTEPLEWFSTEKLIFDRSRNLPGIHAFERYREFATYNLLYVGIAKASDTFDRLFEGAHHARQKILSNEHPHRIGARVSDELILFPFELVPTVIREVGTAPAFEGGQVSRHHHKVIVADAEKAFIHLLKPEYNVTQYADYPRSSDGLYGASYQSYGFYVEENLIFVTKNQILHGHLDHRRADVLEIAGDIVRLRKSTGTHSQNDLCR</sequence>
<reference evidence="1" key="1">
    <citation type="journal article" date="2023" name="Environ. Microbiol.">
        <title>The 2-methylpropene degradation pathway in Mycobacteriaceae family strains.</title>
        <authorList>
            <person name="Helbich S."/>
            <person name="Barrantes I."/>
            <person name="Dos Anjos Borges L.G."/>
            <person name="Pieper D.H."/>
            <person name="Vainshtein Y."/>
            <person name="Sohn K."/>
            <person name="Engesser K.H."/>
        </authorList>
    </citation>
    <scope>NUCLEOTIDE SEQUENCE</scope>
    <source>
        <strain evidence="1">IBE100</strain>
    </source>
</reference>
<dbReference type="RefSeq" id="WP_142301128.1">
    <property type="nucleotide sequence ID" value="NZ_JAKZMO010000028.1"/>
</dbReference>
<accession>A0ABT6GX31</accession>
<keyword evidence="2" id="KW-1185">Reference proteome</keyword>
<organism evidence="1 2">
    <name type="scientific">Mycolicibacterium gadium</name>
    <name type="common">Mycobacterium gadium</name>
    <dbReference type="NCBI Taxonomy" id="1794"/>
    <lineage>
        <taxon>Bacteria</taxon>
        <taxon>Bacillati</taxon>
        <taxon>Actinomycetota</taxon>
        <taxon>Actinomycetes</taxon>
        <taxon>Mycobacteriales</taxon>
        <taxon>Mycobacteriaceae</taxon>
        <taxon>Mycolicibacterium</taxon>
    </lineage>
</organism>
<gene>
    <name evidence="1" type="ORF">MNO81_24860</name>
</gene>
<evidence type="ECO:0000313" key="2">
    <source>
        <dbReference type="Proteomes" id="UP001154266"/>
    </source>
</evidence>
<protein>
    <submittedName>
        <fullName evidence="1">Uncharacterized protein</fullName>
    </submittedName>
</protein>
<proteinExistence type="predicted"/>
<dbReference type="Proteomes" id="UP001154266">
    <property type="component" value="Unassembled WGS sequence"/>
</dbReference>